<organism evidence="4 5">
    <name type="scientific">Dendrobium nobile</name>
    <name type="common">Orchid</name>
    <dbReference type="NCBI Taxonomy" id="94219"/>
    <lineage>
        <taxon>Eukaryota</taxon>
        <taxon>Viridiplantae</taxon>
        <taxon>Streptophyta</taxon>
        <taxon>Embryophyta</taxon>
        <taxon>Tracheophyta</taxon>
        <taxon>Spermatophyta</taxon>
        <taxon>Magnoliopsida</taxon>
        <taxon>Liliopsida</taxon>
        <taxon>Asparagales</taxon>
        <taxon>Orchidaceae</taxon>
        <taxon>Epidendroideae</taxon>
        <taxon>Malaxideae</taxon>
        <taxon>Dendrobiinae</taxon>
        <taxon>Dendrobium</taxon>
    </lineage>
</organism>
<feature type="region of interest" description="Disordered" evidence="3">
    <location>
        <begin position="44"/>
        <end position="110"/>
    </location>
</feature>
<dbReference type="Proteomes" id="UP000829196">
    <property type="component" value="Unassembled WGS sequence"/>
</dbReference>
<protein>
    <recommendedName>
        <fullName evidence="2">Succinate dehydrogenase assembly factor 4, mitochondrial</fullName>
    </recommendedName>
</protein>
<dbReference type="OrthoDB" id="201362at2759"/>
<dbReference type="AlphaFoldDB" id="A0A8T3C3V0"/>
<name>A0A8T3C3V0_DENNO</name>
<accession>A0A8T3C3V0</accession>
<dbReference type="PANTHER" id="PTHR28524">
    <property type="entry name" value="SUCCINATE DEHYDROGENASE ASSEMBLY FACTOR 4, MITOCHONDRIAL"/>
    <property type="match status" value="1"/>
</dbReference>
<sequence>MANKLHRLLPPLLENRIGFPGTRTLSISLTKRAFSSTRRLDLQGEITDDLSGLPPNPPTAKDGGKLDDSPSQAAAAAAAEEEEEENSVYVNEKTGEISGPRGPEPTRYGDWERNGRCYDF</sequence>
<keyword evidence="5" id="KW-1185">Reference proteome</keyword>
<proteinExistence type="inferred from homology"/>
<evidence type="ECO:0000256" key="2">
    <source>
        <dbReference type="ARBA" id="ARBA00022170"/>
    </source>
</evidence>
<dbReference type="GO" id="GO:0034553">
    <property type="term" value="P:mitochondrial respiratory chain complex II assembly"/>
    <property type="evidence" value="ECO:0007669"/>
    <property type="project" value="TreeGrafter"/>
</dbReference>
<comment type="similarity">
    <text evidence="1">Belongs to the SDHAF4 family.</text>
</comment>
<dbReference type="InterPro" id="IPR012875">
    <property type="entry name" value="SDHF4"/>
</dbReference>
<dbReference type="PANTHER" id="PTHR28524:SF3">
    <property type="entry name" value="SUCCINATE DEHYDROGENASE ASSEMBLY FACTOR 4, MITOCHONDRIAL"/>
    <property type="match status" value="1"/>
</dbReference>
<evidence type="ECO:0000313" key="4">
    <source>
        <dbReference type="EMBL" id="KAI0524198.1"/>
    </source>
</evidence>
<dbReference type="SMR" id="A0A8T3C3V0"/>
<comment type="caution">
    <text evidence="4">The sequence shown here is derived from an EMBL/GenBank/DDBJ whole genome shotgun (WGS) entry which is preliminary data.</text>
</comment>
<evidence type="ECO:0000256" key="1">
    <source>
        <dbReference type="ARBA" id="ARBA00005701"/>
    </source>
</evidence>
<evidence type="ECO:0000313" key="5">
    <source>
        <dbReference type="Proteomes" id="UP000829196"/>
    </source>
</evidence>
<reference evidence="4" key="1">
    <citation type="journal article" date="2022" name="Front. Genet.">
        <title>Chromosome-Scale Assembly of the Dendrobium nobile Genome Provides Insights Into the Molecular Mechanism of the Biosynthesis of the Medicinal Active Ingredient of Dendrobium.</title>
        <authorList>
            <person name="Xu Q."/>
            <person name="Niu S.-C."/>
            <person name="Li K.-L."/>
            <person name="Zheng P.-J."/>
            <person name="Zhang X.-J."/>
            <person name="Jia Y."/>
            <person name="Liu Y."/>
            <person name="Niu Y.-X."/>
            <person name="Yu L.-H."/>
            <person name="Chen D.-F."/>
            <person name="Zhang G.-Q."/>
        </authorList>
    </citation>
    <scope>NUCLEOTIDE SEQUENCE</scope>
    <source>
        <tissue evidence="4">Leaf</tissue>
    </source>
</reference>
<dbReference type="Pfam" id="PF07896">
    <property type="entry name" value="DUF1674"/>
    <property type="match status" value="1"/>
</dbReference>
<gene>
    <name evidence="4" type="ORF">KFK09_003562</name>
</gene>
<dbReference type="GO" id="GO:0005739">
    <property type="term" value="C:mitochondrion"/>
    <property type="evidence" value="ECO:0007669"/>
    <property type="project" value="TreeGrafter"/>
</dbReference>
<dbReference type="EMBL" id="JAGYWB010000004">
    <property type="protein sequence ID" value="KAI0524198.1"/>
    <property type="molecule type" value="Genomic_DNA"/>
</dbReference>
<evidence type="ECO:0000256" key="3">
    <source>
        <dbReference type="SAM" id="MobiDB-lite"/>
    </source>
</evidence>